<gene>
    <name evidence="2" type="ORF">E0F66_12715</name>
</gene>
<dbReference type="Pfam" id="PF01571">
    <property type="entry name" value="GCV_T"/>
    <property type="match status" value="1"/>
</dbReference>
<feature type="domain" description="GCVT N-terminal" evidence="1">
    <location>
        <begin position="2"/>
        <end position="121"/>
    </location>
</feature>
<protein>
    <submittedName>
        <fullName evidence="2">Sarcosine oxidase subunit alpha</fullName>
    </submittedName>
</protein>
<reference evidence="2 3" key="1">
    <citation type="submission" date="2019-02" db="EMBL/GenBank/DDBJ databases">
        <title>Novel genomic isolates of S. pyogenes and S. dysgalactiae subsp. equisimilis associated to necrotising fasciitis (NSTI).</title>
        <authorList>
            <person name="Barrantes I."/>
        </authorList>
    </citation>
    <scope>NUCLEOTIDE SEQUENCE [LARGE SCALE GENOMIC DNA]</scope>
    <source>
        <strain evidence="2 3">SPY2028</strain>
    </source>
</reference>
<dbReference type="Gene3D" id="3.30.1360.120">
    <property type="entry name" value="Probable tRNA modification gtpase trme, domain 1"/>
    <property type="match status" value="1"/>
</dbReference>
<feature type="non-terminal residue" evidence="2">
    <location>
        <position position="1"/>
    </location>
</feature>
<accession>A0A5S4T962</accession>
<proteinExistence type="predicted"/>
<evidence type="ECO:0000259" key="1">
    <source>
        <dbReference type="Pfam" id="PF01571"/>
    </source>
</evidence>
<dbReference type="InterPro" id="IPR006222">
    <property type="entry name" value="GCVT_N"/>
</dbReference>
<sequence>RGAVFVDTGLWKRAQWYPIAGEKDWLESVTREVKAVRNGVGFCDVSTLGKVDVHGPDAGKFLDRVYINTFSNLAVGKARYGLMLREDGLVYDDGTTSRLAEDHYFLTTTTAKAGLVMQHLEFCRQVLWPELD</sequence>
<comment type="caution">
    <text evidence="2">The sequence shown here is derived from an EMBL/GenBank/DDBJ whole genome shotgun (WGS) entry which is preliminary data.</text>
</comment>
<evidence type="ECO:0000313" key="2">
    <source>
        <dbReference type="EMBL" id="TYK91653.1"/>
    </source>
</evidence>
<name>A0A5S4T962_STRPY</name>
<dbReference type="InterPro" id="IPR028896">
    <property type="entry name" value="GcvT/YgfZ/DmdA"/>
</dbReference>
<dbReference type="AlphaFoldDB" id="A0A5S4T962"/>
<organism evidence="2 3">
    <name type="scientific">Streptococcus pyogenes</name>
    <dbReference type="NCBI Taxonomy" id="1314"/>
    <lineage>
        <taxon>Bacteria</taxon>
        <taxon>Bacillati</taxon>
        <taxon>Bacillota</taxon>
        <taxon>Bacilli</taxon>
        <taxon>Lactobacillales</taxon>
        <taxon>Streptococcaceae</taxon>
        <taxon>Streptococcus</taxon>
    </lineage>
</organism>
<dbReference type="SUPFAM" id="SSF103025">
    <property type="entry name" value="Folate-binding domain"/>
    <property type="match status" value="1"/>
</dbReference>
<dbReference type="EMBL" id="SJLL01000549">
    <property type="protein sequence ID" value="TYK91653.1"/>
    <property type="molecule type" value="Genomic_DNA"/>
</dbReference>
<dbReference type="Proteomes" id="UP000324058">
    <property type="component" value="Unassembled WGS sequence"/>
</dbReference>
<dbReference type="InterPro" id="IPR027266">
    <property type="entry name" value="TrmE/GcvT-like"/>
</dbReference>
<evidence type="ECO:0000313" key="3">
    <source>
        <dbReference type="Proteomes" id="UP000324058"/>
    </source>
</evidence>
<dbReference type="PANTHER" id="PTHR43757:SF2">
    <property type="entry name" value="AMINOMETHYLTRANSFERASE, MITOCHONDRIAL"/>
    <property type="match status" value="1"/>
</dbReference>
<feature type="non-terminal residue" evidence="2">
    <location>
        <position position="132"/>
    </location>
</feature>
<dbReference type="PANTHER" id="PTHR43757">
    <property type="entry name" value="AMINOMETHYLTRANSFERASE"/>
    <property type="match status" value="1"/>
</dbReference>